<proteinExistence type="predicted"/>
<gene>
    <name evidence="1" type="ORF">XNOV1_A014317</name>
</gene>
<protein>
    <submittedName>
        <fullName evidence="1">Uncharacterized protein</fullName>
    </submittedName>
</protein>
<name>A0AAV1F084_XYRNO</name>
<evidence type="ECO:0000313" key="1">
    <source>
        <dbReference type="EMBL" id="CAJ1054341.1"/>
    </source>
</evidence>
<dbReference type="EMBL" id="OY660867">
    <property type="protein sequence ID" value="CAJ1054341.1"/>
    <property type="molecule type" value="Genomic_DNA"/>
</dbReference>
<organism evidence="1 2">
    <name type="scientific">Xyrichtys novacula</name>
    <name type="common">Pearly razorfish</name>
    <name type="synonym">Hemipteronotus novacula</name>
    <dbReference type="NCBI Taxonomy" id="13765"/>
    <lineage>
        <taxon>Eukaryota</taxon>
        <taxon>Metazoa</taxon>
        <taxon>Chordata</taxon>
        <taxon>Craniata</taxon>
        <taxon>Vertebrata</taxon>
        <taxon>Euteleostomi</taxon>
        <taxon>Actinopterygii</taxon>
        <taxon>Neopterygii</taxon>
        <taxon>Teleostei</taxon>
        <taxon>Neoteleostei</taxon>
        <taxon>Acanthomorphata</taxon>
        <taxon>Eupercaria</taxon>
        <taxon>Labriformes</taxon>
        <taxon>Labridae</taxon>
        <taxon>Xyrichtys</taxon>
    </lineage>
</organism>
<dbReference type="AlphaFoldDB" id="A0AAV1F084"/>
<reference evidence="1" key="1">
    <citation type="submission" date="2023-08" db="EMBL/GenBank/DDBJ databases">
        <authorList>
            <person name="Alioto T."/>
            <person name="Alioto T."/>
            <person name="Gomez Garrido J."/>
        </authorList>
    </citation>
    <scope>NUCLEOTIDE SEQUENCE</scope>
</reference>
<accession>A0AAV1F084</accession>
<dbReference type="Proteomes" id="UP001178508">
    <property type="component" value="Chromosome 4"/>
</dbReference>
<keyword evidence="2" id="KW-1185">Reference proteome</keyword>
<sequence length="225" mass="24542">MEILFSVWKKYHKRKIPHEEKINCIPQVNESTGARSRSECVYVEGWGSSGKVSGLICPICDTLTYCPGKGTPGPDQPALGLSSSNVLQTLEAARPSRGRERGPKMPHQHIQCLAALQLLQTLLLRLFSQESDLEERCPLQLLGGGQYPSHSEDRSTGSHELKGLTITENIPTAALAAIVNSLVVERLGGTPDLGHCWSPTGLKTNNRLQAKGPQVHRVLQPGLQQ</sequence>
<evidence type="ECO:0000313" key="2">
    <source>
        <dbReference type="Proteomes" id="UP001178508"/>
    </source>
</evidence>